<organism evidence="2 3">
    <name type="scientific">Cerrena zonata</name>
    <dbReference type="NCBI Taxonomy" id="2478898"/>
    <lineage>
        <taxon>Eukaryota</taxon>
        <taxon>Fungi</taxon>
        <taxon>Dikarya</taxon>
        <taxon>Basidiomycota</taxon>
        <taxon>Agaricomycotina</taxon>
        <taxon>Agaricomycetes</taxon>
        <taxon>Polyporales</taxon>
        <taxon>Cerrenaceae</taxon>
        <taxon>Cerrena</taxon>
    </lineage>
</organism>
<protein>
    <submittedName>
        <fullName evidence="2">Uncharacterized protein</fullName>
    </submittedName>
</protein>
<comment type="caution">
    <text evidence="2">The sequence shown here is derived from an EMBL/GenBank/DDBJ whole genome shotgun (WGS) entry which is preliminary data.</text>
</comment>
<proteinExistence type="predicted"/>
<evidence type="ECO:0000313" key="2">
    <source>
        <dbReference type="EMBL" id="KAK7684333.1"/>
    </source>
</evidence>
<keyword evidence="1" id="KW-1133">Transmembrane helix</keyword>
<dbReference type="EMBL" id="JASBNA010000026">
    <property type="protein sequence ID" value="KAK7684333.1"/>
    <property type="molecule type" value="Genomic_DNA"/>
</dbReference>
<evidence type="ECO:0000313" key="3">
    <source>
        <dbReference type="Proteomes" id="UP001385951"/>
    </source>
</evidence>
<reference evidence="2 3" key="1">
    <citation type="submission" date="2022-09" db="EMBL/GenBank/DDBJ databases">
        <authorList>
            <person name="Palmer J.M."/>
        </authorList>
    </citation>
    <scope>NUCLEOTIDE SEQUENCE [LARGE SCALE GENOMIC DNA]</scope>
    <source>
        <strain evidence="2 3">DSM 7382</strain>
    </source>
</reference>
<accession>A0AAW0G328</accession>
<keyword evidence="1" id="KW-0472">Membrane</keyword>
<dbReference type="AlphaFoldDB" id="A0AAW0G328"/>
<evidence type="ECO:0000256" key="1">
    <source>
        <dbReference type="SAM" id="Phobius"/>
    </source>
</evidence>
<keyword evidence="3" id="KW-1185">Reference proteome</keyword>
<dbReference type="Proteomes" id="UP001385951">
    <property type="component" value="Unassembled WGS sequence"/>
</dbReference>
<gene>
    <name evidence="2" type="ORF">QCA50_012657</name>
</gene>
<sequence>MTLISFSKFRKQPGLPVPGSPSSTALWYFTHDPGNLCIHPPILCDDQQGILYIRKWTEKLLRIIYAITTCISSDRAKERLLFWTLSALPIILATILRPLSPVAIIGVLFLHSYGRIQRVLDPSGVIHSRYLLEVTEMESKVLECEMDRLYSETRKALAERYTKLDPLLST</sequence>
<keyword evidence="1" id="KW-0812">Transmembrane</keyword>
<name>A0AAW0G328_9APHY</name>
<feature type="transmembrane region" description="Helical" evidence="1">
    <location>
        <begin position="80"/>
        <end position="110"/>
    </location>
</feature>